<keyword evidence="2" id="KW-1185">Reference proteome</keyword>
<dbReference type="RefSeq" id="WP_121218405.1">
    <property type="nucleotide sequence ID" value="NZ_JBIUBA010000030.1"/>
</dbReference>
<evidence type="ECO:0000313" key="2">
    <source>
        <dbReference type="Proteomes" id="UP000272729"/>
    </source>
</evidence>
<organism evidence="1 2">
    <name type="scientific">Saccharothrix variisporea</name>
    <dbReference type="NCBI Taxonomy" id="543527"/>
    <lineage>
        <taxon>Bacteria</taxon>
        <taxon>Bacillati</taxon>
        <taxon>Actinomycetota</taxon>
        <taxon>Actinomycetes</taxon>
        <taxon>Pseudonocardiales</taxon>
        <taxon>Pseudonocardiaceae</taxon>
        <taxon>Saccharothrix</taxon>
    </lineage>
</organism>
<name>A0A495X3L5_9PSEU</name>
<protein>
    <submittedName>
        <fullName evidence="1">Uncharacterized protein</fullName>
    </submittedName>
</protein>
<dbReference type="EMBL" id="RBXR01000001">
    <property type="protein sequence ID" value="RKT67835.1"/>
    <property type="molecule type" value="Genomic_DNA"/>
</dbReference>
<comment type="caution">
    <text evidence="1">The sequence shown here is derived from an EMBL/GenBank/DDBJ whole genome shotgun (WGS) entry which is preliminary data.</text>
</comment>
<evidence type="ECO:0000313" key="1">
    <source>
        <dbReference type="EMBL" id="RKT67835.1"/>
    </source>
</evidence>
<reference evidence="1 2" key="1">
    <citation type="submission" date="2018-10" db="EMBL/GenBank/DDBJ databases">
        <title>Sequencing the genomes of 1000 actinobacteria strains.</title>
        <authorList>
            <person name="Klenk H.-P."/>
        </authorList>
    </citation>
    <scope>NUCLEOTIDE SEQUENCE [LARGE SCALE GENOMIC DNA]</scope>
    <source>
        <strain evidence="1 2">DSM 43911</strain>
    </source>
</reference>
<proteinExistence type="predicted"/>
<dbReference type="AlphaFoldDB" id="A0A495X3L5"/>
<dbReference type="Proteomes" id="UP000272729">
    <property type="component" value="Unassembled WGS sequence"/>
</dbReference>
<gene>
    <name evidence="1" type="ORF">DFJ66_1011</name>
</gene>
<accession>A0A495X3L5</accession>
<sequence length="109" mass="12728">MDWRERREYEEMVERFRRLVGSLPYWTVREHDGRAELLDVDGSEVLVRLNSQWNPNLAAFFTAFDRYRLLKLVALLEVVPEGRAHRAATELLRALTRADEDAEASPPTT</sequence>